<keyword evidence="2" id="KW-1185">Reference proteome</keyword>
<evidence type="ECO:0000313" key="2">
    <source>
        <dbReference type="Proteomes" id="UP000789405"/>
    </source>
</evidence>
<gene>
    <name evidence="1" type="ORF">DERYTH_LOCUS4384</name>
</gene>
<dbReference type="OrthoDB" id="2399755at2759"/>
<dbReference type="EMBL" id="CAJVPY010001678">
    <property type="protein sequence ID" value="CAG8531895.1"/>
    <property type="molecule type" value="Genomic_DNA"/>
</dbReference>
<dbReference type="Proteomes" id="UP000789405">
    <property type="component" value="Unassembled WGS sequence"/>
</dbReference>
<proteinExistence type="predicted"/>
<comment type="caution">
    <text evidence="1">The sequence shown here is derived from an EMBL/GenBank/DDBJ whole genome shotgun (WGS) entry which is preliminary data.</text>
</comment>
<dbReference type="AlphaFoldDB" id="A0A9N9FGG4"/>
<organism evidence="1 2">
    <name type="scientific">Dentiscutata erythropus</name>
    <dbReference type="NCBI Taxonomy" id="1348616"/>
    <lineage>
        <taxon>Eukaryota</taxon>
        <taxon>Fungi</taxon>
        <taxon>Fungi incertae sedis</taxon>
        <taxon>Mucoromycota</taxon>
        <taxon>Glomeromycotina</taxon>
        <taxon>Glomeromycetes</taxon>
        <taxon>Diversisporales</taxon>
        <taxon>Gigasporaceae</taxon>
        <taxon>Dentiscutata</taxon>
    </lineage>
</organism>
<evidence type="ECO:0000313" key="1">
    <source>
        <dbReference type="EMBL" id="CAG8531895.1"/>
    </source>
</evidence>
<sequence>MEVFPPRAPNAIVIHRRAFIEEARKKGYNLPMTYISSAASQSWESADEIVKNEPNQIIDIEKRISELTNEETVKQAEKLISIGVHASIAEITE</sequence>
<protein>
    <submittedName>
        <fullName evidence="1">1302_t:CDS:1</fullName>
    </submittedName>
</protein>
<reference evidence="1" key="1">
    <citation type="submission" date="2021-06" db="EMBL/GenBank/DDBJ databases">
        <authorList>
            <person name="Kallberg Y."/>
            <person name="Tangrot J."/>
            <person name="Rosling A."/>
        </authorList>
    </citation>
    <scope>NUCLEOTIDE SEQUENCE</scope>
    <source>
        <strain evidence="1">MA453B</strain>
    </source>
</reference>
<name>A0A9N9FGG4_9GLOM</name>
<accession>A0A9N9FGG4</accession>